<accession>A0ABN3JSL0</accession>
<keyword evidence="4" id="KW-1185">Reference proteome</keyword>
<keyword evidence="2" id="KW-0812">Transmembrane</keyword>
<gene>
    <name evidence="3" type="ORF">GCM10010421_30380</name>
</gene>
<dbReference type="InterPro" id="IPR046096">
    <property type="entry name" value="DUF6114"/>
</dbReference>
<dbReference type="EMBL" id="BAAATK010000017">
    <property type="protein sequence ID" value="GAA2438188.1"/>
    <property type="molecule type" value="Genomic_DNA"/>
</dbReference>
<comment type="caution">
    <text evidence="3">The sequence shown here is derived from an EMBL/GenBank/DDBJ whole genome shotgun (WGS) entry which is preliminary data.</text>
</comment>
<proteinExistence type="predicted"/>
<feature type="transmembrane region" description="Helical" evidence="2">
    <location>
        <begin position="56"/>
        <end position="81"/>
    </location>
</feature>
<organism evidence="3 4">
    <name type="scientific">Streptomyces glaucus</name>
    <dbReference type="NCBI Taxonomy" id="284029"/>
    <lineage>
        <taxon>Bacteria</taxon>
        <taxon>Bacillati</taxon>
        <taxon>Actinomycetota</taxon>
        <taxon>Actinomycetes</taxon>
        <taxon>Kitasatosporales</taxon>
        <taxon>Streptomycetaceae</taxon>
        <taxon>Streptomyces</taxon>
    </lineage>
</organism>
<dbReference type="Pfam" id="PF19609">
    <property type="entry name" value="DUF6114"/>
    <property type="match status" value="1"/>
</dbReference>
<feature type="region of interest" description="Disordered" evidence="1">
    <location>
        <begin position="130"/>
        <end position="184"/>
    </location>
</feature>
<dbReference type="RefSeq" id="WP_344603509.1">
    <property type="nucleotide sequence ID" value="NZ_BAAATK010000017.1"/>
</dbReference>
<evidence type="ECO:0000256" key="1">
    <source>
        <dbReference type="SAM" id="MobiDB-lite"/>
    </source>
</evidence>
<keyword evidence="2" id="KW-0472">Membrane</keyword>
<sequence>MSAETPAASGQFTRRRLQFRAWRGTRPFWAGLFVMLGGFPIMYFPYAHLQIGHLTLAMSTTAGASSLVIGVLLVVLGVSLWFQKHIRVFAGVAAILLGLVSLPVSNFGGFVIGFLLALIGGAMAVSWAPGEAPAPEPAKDGAEGTDGTGGAHGAAGSTGNGAGEPNDLSGTSPANGANGRHSAD</sequence>
<keyword evidence="2" id="KW-1133">Transmembrane helix</keyword>
<evidence type="ECO:0000313" key="3">
    <source>
        <dbReference type="EMBL" id="GAA2438188.1"/>
    </source>
</evidence>
<evidence type="ECO:0000256" key="2">
    <source>
        <dbReference type="SAM" id="Phobius"/>
    </source>
</evidence>
<reference evidence="3 4" key="1">
    <citation type="journal article" date="2019" name="Int. J. Syst. Evol. Microbiol.">
        <title>The Global Catalogue of Microorganisms (GCM) 10K type strain sequencing project: providing services to taxonomists for standard genome sequencing and annotation.</title>
        <authorList>
            <consortium name="The Broad Institute Genomics Platform"/>
            <consortium name="The Broad Institute Genome Sequencing Center for Infectious Disease"/>
            <person name="Wu L."/>
            <person name="Ma J."/>
        </authorList>
    </citation>
    <scope>NUCLEOTIDE SEQUENCE [LARGE SCALE GENOMIC DNA]</scope>
    <source>
        <strain evidence="3 4">JCM 6922</strain>
    </source>
</reference>
<evidence type="ECO:0000313" key="4">
    <source>
        <dbReference type="Proteomes" id="UP001500460"/>
    </source>
</evidence>
<dbReference type="Proteomes" id="UP001500460">
    <property type="component" value="Unassembled WGS sequence"/>
</dbReference>
<name>A0ABN3JSL0_9ACTN</name>
<protein>
    <submittedName>
        <fullName evidence="3">DUF6114 domain-containing protein</fullName>
    </submittedName>
</protein>
<feature type="transmembrane region" description="Helical" evidence="2">
    <location>
        <begin position="24"/>
        <end position="44"/>
    </location>
</feature>
<feature type="compositionally biased region" description="Gly residues" evidence="1">
    <location>
        <begin position="144"/>
        <end position="162"/>
    </location>
</feature>